<comment type="similarity">
    <text evidence="5">Belongs to the class I-like SAM-binding methyltransferase superfamily. EFM5 family.</text>
</comment>
<protein>
    <recommendedName>
        <fullName evidence="5">Protein-lysine N-methyltransferase LOTGIDRAFT_210091</fullName>
        <ecNumber evidence="5">2.1.1.-</ecNumber>
    </recommendedName>
</protein>
<comment type="function">
    <text evidence="5">S-adenosyl-L-methionine-dependent protein-lysine N-methyltransferase that methylates elongation factor 1-alpha.</text>
</comment>
<dbReference type="AlphaFoldDB" id="V3ZXI8"/>
<dbReference type="CTD" id="20246191"/>
<name>V3ZXI8_LOTGI</name>
<dbReference type="EC" id="2.1.1.-" evidence="5"/>
<dbReference type="PANTHER" id="PTHR13200">
    <property type="entry name" value="EEF1A LYSINE METHYLTRANSFERASE 1"/>
    <property type="match status" value="1"/>
</dbReference>
<dbReference type="GO" id="GO:0032259">
    <property type="term" value="P:methylation"/>
    <property type="evidence" value="ECO:0007669"/>
    <property type="project" value="UniProtKB-KW"/>
</dbReference>
<sequence>MADSDDDVPQLSAQTLAMLQEFYTEQEEIDKKLEEAQQGNIDNFTPQEDWQLSQFWYNDSTATRLAQEVIQAAGINGKIAFVSSPTAYKKFREIKREDLSAKCLEFDNRFKVYGEDFIFYNYEEPLNLRVELKGQFDIVLADPPFLSDECIVKTAQTIRYLTKNKIIVCTGAVMEEMVGKLLGLKRQKFKPQHANGLQNEFCCFTNYNSDLLNKD</sequence>
<dbReference type="EMBL" id="KB202619">
    <property type="protein sequence ID" value="ESO89112.1"/>
    <property type="molecule type" value="Genomic_DNA"/>
</dbReference>
<evidence type="ECO:0000256" key="1">
    <source>
        <dbReference type="ARBA" id="ARBA00004496"/>
    </source>
</evidence>
<dbReference type="PANTHER" id="PTHR13200:SF0">
    <property type="entry name" value="EEF1A LYSINE METHYLTRANSFERASE 1"/>
    <property type="match status" value="1"/>
</dbReference>
<dbReference type="InterPro" id="IPR002052">
    <property type="entry name" value="DNA_methylase_N6_adenine_CS"/>
</dbReference>
<reference evidence="6 7" key="1">
    <citation type="journal article" date="2013" name="Nature">
        <title>Insights into bilaterian evolution from three spiralian genomes.</title>
        <authorList>
            <person name="Simakov O."/>
            <person name="Marletaz F."/>
            <person name="Cho S.J."/>
            <person name="Edsinger-Gonzales E."/>
            <person name="Havlak P."/>
            <person name="Hellsten U."/>
            <person name="Kuo D.H."/>
            <person name="Larsson T."/>
            <person name="Lv J."/>
            <person name="Arendt D."/>
            <person name="Savage R."/>
            <person name="Osoegawa K."/>
            <person name="de Jong P."/>
            <person name="Grimwood J."/>
            <person name="Chapman J.A."/>
            <person name="Shapiro H."/>
            <person name="Aerts A."/>
            <person name="Otillar R.P."/>
            <person name="Terry A.Y."/>
            <person name="Boore J.L."/>
            <person name="Grigoriev I.V."/>
            <person name="Lindberg D.R."/>
            <person name="Seaver E.C."/>
            <person name="Weisblat D.A."/>
            <person name="Putnam N.H."/>
            <person name="Rokhsar D.S."/>
        </authorList>
    </citation>
    <scope>NUCLEOTIDE SEQUENCE [LARGE SCALE GENOMIC DNA]</scope>
</reference>
<dbReference type="RefSeq" id="XP_009060153.1">
    <property type="nucleotide sequence ID" value="XM_009061905.1"/>
</dbReference>
<dbReference type="STRING" id="225164.V3ZXI8"/>
<dbReference type="InterPro" id="IPR019369">
    <property type="entry name" value="Efm5/EEF1AKMT1"/>
</dbReference>
<keyword evidence="3 5" id="KW-0489">Methyltransferase</keyword>
<dbReference type="GO" id="GO:0003676">
    <property type="term" value="F:nucleic acid binding"/>
    <property type="evidence" value="ECO:0007669"/>
    <property type="project" value="InterPro"/>
</dbReference>
<dbReference type="GeneID" id="20246191"/>
<evidence type="ECO:0000256" key="2">
    <source>
        <dbReference type="ARBA" id="ARBA00022490"/>
    </source>
</evidence>
<dbReference type="HAMAP" id="MF_03187">
    <property type="entry name" value="Methyltr_EFM5"/>
    <property type="match status" value="1"/>
</dbReference>
<dbReference type="HOGENOM" id="CLU_074410_2_1_1"/>
<comment type="subcellular location">
    <subcellularLocation>
        <location evidence="1 5">Cytoplasm</location>
    </subcellularLocation>
</comment>
<gene>
    <name evidence="6" type="ORF">LOTGIDRAFT_210091</name>
</gene>
<dbReference type="GO" id="GO:0005737">
    <property type="term" value="C:cytoplasm"/>
    <property type="evidence" value="ECO:0007669"/>
    <property type="project" value="UniProtKB-SubCell"/>
</dbReference>
<dbReference type="OMA" id="CNFRPEH"/>
<dbReference type="KEGG" id="lgi:LOTGIDRAFT_210091"/>
<dbReference type="InterPro" id="IPR041370">
    <property type="entry name" value="Mlase_EEF1AKMT1/ZCCHC4"/>
</dbReference>
<evidence type="ECO:0000256" key="5">
    <source>
        <dbReference type="HAMAP-Rule" id="MF_03187"/>
    </source>
</evidence>
<proteinExistence type="inferred from homology"/>
<accession>V3ZXI8</accession>
<evidence type="ECO:0000256" key="3">
    <source>
        <dbReference type="ARBA" id="ARBA00022603"/>
    </source>
</evidence>
<dbReference type="OrthoDB" id="206354at2759"/>
<evidence type="ECO:0000313" key="6">
    <source>
        <dbReference type="EMBL" id="ESO89112.1"/>
    </source>
</evidence>
<dbReference type="PROSITE" id="PS00092">
    <property type="entry name" value="N6_MTASE"/>
    <property type="match status" value="1"/>
</dbReference>
<keyword evidence="2 5" id="KW-0963">Cytoplasm</keyword>
<keyword evidence="7" id="KW-1185">Reference proteome</keyword>
<evidence type="ECO:0000313" key="7">
    <source>
        <dbReference type="Proteomes" id="UP000030746"/>
    </source>
</evidence>
<evidence type="ECO:0000256" key="4">
    <source>
        <dbReference type="ARBA" id="ARBA00022679"/>
    </source>
</evidence>
<organism evidence="6 7">
    <name type="scientific">Lottia gigantea</name>
    <name type="common">Giant owl limpet</name>
    <dbReference type="NCBI Taxonomy" id="225164"/>
    <lineage>
        <taxon>Eukaryota</taxon>
        <taxon>Metazoa</taxon>
        <taxon>Spiralia</taxon>
        <taxon>Lophotrochozoa</taxon>
        <taxon>Mollusca</taxon>
        <taxon>Gastropoda</taxon>
        <taxon>Patellogastropoda</taxon>
        <taxon>Lottioidea</taxon>
        <taxon>Lottiidae</taxon>
        <taxon>Lottia</taxon>
    </lineage>
</organism>
<keyword evidence="4 5" id="KW-0808">Transferase</keyword>
<dbReference type="Pfam" id="PF10237">
    <property type="entry name" value="N6-adenineMlase"/>
    <property type="match status" value="1"/>
</dbReference>
<dbReference type="Proteomes" id="UP000030746">
    <property type="component" value="Unassembled WGS sequence"/>
</dbReference>
<dbReference type="GO" id="GO:0016279">
    <property type="term" value="F:protein-lysine N-methyltransferase activity"/>
    <property type="evidence" value="ECO:0007669"/>
    <property type="project" value="UniProtKB-UniRule"/>
</dbReference>